<dbReference type="Proteomes" id="UP001164746">
    <property type="component" value="Chromosome 4"/>
</dbReference>
<sequence>MPAKTRKKRASPLKSEDKIEETSPKKQKISKSGPDFKITIEHCKS</sequence>
<organism evidence="2 3">
    <name type="scientific">Mya arenaria</name>
    <name type="common">Soft-shell clam</name>
    <dbReference type="NCBI Taxonomy" id="6604"/>
    <lineage>
        <taxon>Eukaryota</taxon>
        <taxon>Metazoa</taxon>
        <taxon>Spiralia</taxon>
        <taxon>Lophotrochozoa</taxon>
        <taxon>Mollusca</taxon>
        <taxon>Bivalvia</taxon>
        <taxon>Autobranchia</taxon>
        <taxon>Heteroconchia</taxon>
        <taxon>Euheterodonta</taxon>
        <taxon>Imparidentia</taxon>
        <taxon>Neoheterodontei</taxon>
        <taxon>Myida</taxon>
        <taxon>Myoidea</taxon>
        <taxon>Myidae</taxon>
        <taxon>Mya</taxon>
    </lineage>
</organism>
<gene>
    <name evidence="2" type="ORF">MAR_008027</name>
</gene>
<accession>A0ABY7DX46</accession>
<proteinExistence type="predicted"/>
<dbReference type="EMBL" id="CP111015">
    <property type="protein sequence ID" value="WAR01469.1"/>
    <property type="molecule type" value="Genomic_DNA"/>
</dbReference>
<protein>
    <submittedName>
        <fullName evidence="2">Uncharacterized protein</fullName>
    </submittedName>
</protein>
<keyword evidence="3" id="KW-1185">Reference proteome</keyword>
<evidence type="ECO:0000313" key="3">
    <source>
        <dbReference type="Proteomes" id="UP001164746"/>
    </source>
</evidence>
<evidence type="ECO:0000313" key="2">
    <source>
        <dbReference type="EMBL" id="WAR01469.1"/>
    </source>
</evidence>
<feature type="compositionally biased region" description="Basic residues" evidence="1">
    <location>
        <begin position="1"/>
        <end position="11"/>
    </location>
</feature>
<evidence type="ECO:0000256" key="1">
    <source>
        <dbReference type="SAM" id="MobiDB-lite"/>
    </source>
</evidence>
<reference evidence="2" key="1">
    <citation type="submission" date="2022-11" db="EMBL/GenBank/DDBJ databases">
        <title>Centuries of genome instability and evolution in soft-shell clam transmissible cancer (bioRxiv).</title>
        <authorList>
            <person name="Hart S.F.M."/>
            <person name="Yonemitsu M.A."/>
            <person name="Giersch R.M."/>
            <person name="Beal B.F."/>
            <person name="Arriagada G."/>
            <person name="Davis B.W."/>
            <person name="Ostrander E.A."/>
            <person name="Goff S.P."/>
            <person name="Metzger M.J."/>
        </authorList>
    </citation>
    <scope>NUCLEOTIDE SEQUENCE</scope>
    <source>
        <strain evidence="2">MELC-2E11</strain>
        <tissue evidence="2">Siphon/mantle</tissue>
    </source>
</reference>
<name>A0ABY7DX46_MYAAR</name>
<feature type="compositionally biased region" description="Basic and acidic residues" evidence="1">
    <location>
        <begin position="14"/>
        <end position="24"/>
    </location>
</feature>
<feature type="region of interest" description="Disordered" evidence="1">
    <location>
        <begin position="1"/>
        <end position="45"/>
    </location>
</feature>